<gene>
    <name evidence="6" type="ORF">Fmac_031979</name>
</gene>
<dbReference type="Gene3D" id="1.20.1250.20">
    <property type="entry name" value="MFS general substrate transporter like domains"/>
    <property type="match status" value="1"/>
</dbReference>
<protein>
    <submittedName>
        <fullName evidence="6">Uncharacterized protein</fullName>
    </submittedName>
</protein>
<dbReference type="PANTHER" id="PTHR48022:SF2">
    <property type="entry name" value="PLASTIDIC GLUCOSE TRANSPORTER 4"/>
    <property type="match status" value="1"/>
</dbReference>
<evidence type="ECO:0000256" key="4">
    <source>
        <dbReference type="ARBA" id="ARBA00023136"/>
    </source>
</evidence>
<keyword evidence="3" id="KW-1133">Transmembrane helix</keyword>
<dbReference type="Pfam" id="PF00083">
    <property type="entry name" value="Sugar_tr"/>
    <property type="match status" value="1"/>
</dbReference>
<dbReference type="Proteomes" id="UP001603857">
    <property type="component" value="Unassembled WGS sequence"/>
</dbReference>
<keyword evidence="2" id="KW-0812">Transmembrane</keyword>
<keyword evidence="7" id="KW-1185">Reference proteome</keyword>
<evidence type="ECO:0000256" key="3">
    <source>
        <dbReference type="ARBA" id="ARBA00022989"/>
    </source>
</evidence>
<dbReference type="SUPFAM" id="SSF103473">
    <property type="entry name" value="MFS general substrate transporter"/>
    <property type="match status" value="1"/>
</dbReference>
<dbReference type="AlphaFoldDB" id="A0ABD1L3J5"/>
<feature type="region of interest" description="Disordered" evidence="5">
    <location>
        <begin position="1"/>
        <end position="28"/>
    </location>
</feature>
<dbReference type="GO" id="GO:0016020">
    <property type="term" value="C:membrane"/>
    <property type="evidence" value="ECO:0007669"/>
    <property type="project" value="UniProtKB-SubCell"/>
</dbReference>
<name>A0ABD1L3J5_9FABA</name>
<organism evidence="6 7">
    <name type="scientific">Flemingia macrophylla</name>
    <dbReference type="NCBI Taxonomy" id="520843"/>
    <lineage>
        <taxon>Eukaryota</taxon>
        <taxon>Viridiplantae</taxon>
        <taxon>Streptophyta</taxon>
        <taxon>Embryophyta</taxon>
        <taxon>Tracheophyta</taxon>
        <taxon>Spermatophyta</taxon>
        <taxon>Magnoliopsida</taxon>
        <taxon>eudicotyledons</taxon>
        <taxon>Gunneridae</taxon>
        <taxon>Pentapetalae</taxon>
        <taxon>rosids</taxon>
        <taxon>fabids</taxon>
        <taxon>Fabales</taxon>
        <taxon>Fabaceae</taxon>
        <taxon>Papilionoideae</taxon>
        <taxon>50 kb inversion clade</taxon>
        <taxon>NPAAA clade</taxon>
        <taxon>indigoferoid/millettioid clade</taxon>
        <taxon>Phaseoleae</taxon>
        <taxon>Flemingia</taxon>
    </lineage>
</organism>
<evidence type="ECO:0000256" key="1">
    <source>
        <dbReference type="ARBA" id="ARBA00004141"/>
    </source>
</evidence>
<sequence length="177" mass="19689">MDKQQTPLVTDNTDKTTPPPRRTTQQTPPLPLVRINAVVYYSTFVFRSAGIASDVAASALIGASNVFGTIVASSLMDSQGRKTLLITSFSGMADGKILLSLNGKLIGMAFRVLTVIDLTTKTKIYKEIKTYASDKEKALHEAHAYERTYQYQVQTQRIKLAIIRLMHERLIPLICQK</sequence>
<dbReference type="PANTHER" id="PTHR48022">
    <property type="entry name" value="PLASTIDIC GLUCOSE TRANSPORTER 4"/>
    <property type="match status" value="1"/>
</dbReference>
<evidence type="ECO:0000313" key="6">
    <source>
        <dbReference type="EMBL" id="KAL2318103.1"/>
    </source>
</evidence>
<dbReference type="InterPro" id="IPR050360">
    <property type="entry name" value="MFS_Sugar_Transporters"/>
</dbReference>
<evidence type="ECO:0000313" key="7">
    <source>
        <dbReference type="Proteomes" id="UP001603857"/>
    </source>
</evidence>
<evidence type="ECO:0000256" key="5">
    <source>
        <dbReference type="SAM" id="MobiDB-lite"/>
    </source>
</evidence>
<dbReference type="InterPro" id="IPR036259">
    <property type="entry name" value="MFS_trans_sf"/>
</dbReference>
<keyword evidence="4" id="KW-0472">Membrane</keyword>
<comment type="caution">
    <text evidence="6">The sequence shown here is derived from an EMBL/GenBank/DDBJ whole genome shotgun (WGS) entry which is preliminary data.</text>
</comment>
<comment type="subcellular location">
    <subcellularLocation>
        <location evidence="1">Membrane</location>
        <topology evidence="1">Multi-pass membrane protein</topology>
    </subcellularLocation>
</comment>
<dbReference type="EMBL" id="JBGMDY010000011">
    <property type="protein sequence ID" value="KAL2318103.1"/>
    <property type="molecule type" value="Genomic_DNA"/>
</dbReference>
<evidence type="ECO:0000256" key="2">
    <source>
        <dbReference type="ARBA" id="ARBA00022692"/>
    </source>
</evidence>
<feature type="compositionally biased region" description="Polar residues" evidence="5">
    <location>
        <begin position="1"/>
        <end position="11"/>
    </location>
</feature>
<proteinExistence type="predicted"/>
<dbReference type="InterPro" id="IPR005828">
    <property type="entry name" value="MFS_sugar_transport-like"/>
</dbReference>
<accession>A0ABD1L3J5</accession>
<reference evidence="6 7" key="1">
    <citation type="submission" date="2024-08" db="EMBL/GenBank/DDBJ databases">
        <title>Insights into the chromosomal genome structure of Flemingia macrophylla.</title>
        <authorList>
            <person name="Ding Y."/>
            <person name="Zhao Y."/>
            <person name="Bi W."/>
            <person name="Wu M."/>
            <person name="Zhao G."/>
            <person name="Gong Y."/>
            <person name="Li W."/>
            <person name="Zhang P."/>
        </authorList>
    </citation>
    <scope>NUCLEOTIDE SEQUENCE [LARGE SCALE GENOMIC DNA]</scope>
    <source>
        <strain evidence="6">DYQJB</strain>
        <tissue evidence="6">Leaf</tissue>
    </source>
</reference>